<evidence type="ECO:0000256" key="2">
    <source>
        <dbReference type="SAM" id="MobiDB-lite"/>
    </source>
</evidence>
<dbReference type="PANTHER" id="PTHR31956:SF1">
    <property type="entry name" value="NON-SPECIFIC PHOSPHOLIPASE C1"/>
    <property type="match status" value="1"/>
</dbReference>
<evidence type="ECO:0000313" key="3">
    <source>
        <dbReference type="EMBL" id="KAB8122551.1"/>
    </source>
</evidence>
<protein>
    <submittedName>
        <fullName evidence="3">Acid phosphatase</fullName>
    </submittedName>
</protein>
<proteinExistence type="predicted"/>
<keyword evidence="1" id="KW-0378">Hydrolase</keyword>
<dbReference type="CDD" id="cd16013">
    <property type="entry name" value="AcpA"/>
    <property type="match status" value="1"/>
</dbReference>
<keyword evidence="4" id="KW-1185">Reference proteome</keyword>
<dbReference type="EMBL" id="QYAZ01000002">
    <property type="protein sequence ID" value="KAB8122551.1"/>
    <property type="molecule type" value="Genomic_DNA"/>
</dbReference>
<evidence type="ECO:0000313" key="4">
    <source>
        <dbReference type="Proteomes" id="UP000427842"/>
    </source>
</evidence>
<sequence>MVHDLTPSSISAGQSLMLRRPPSGHSRFIARGRGRVWRAGVLAGAIAAVLPAGPLQAASARQMEQVRTVVVIFAENRSFDNLYNGFPGADTFAGQPPALFAQRDRDGTILRELPPVWGGLTGRGVRNGVTQAMSAHLPNQPFRVDDPQGFNVALSTLTHDLWHRFYENQMQINGGRNDMFVAWADSGAMPMSYWNGSAMQMWQVARRYAMADRFFMGAFGGSFLNHQWLACACAPYYPQADTSPAHPVISVVDASGKALVVAPNSPRSALEGVPKFVRDGNLTPDFHAVNTMQPAYQPSGNPPAAGQDTRFADPTQPTTLPPQTGATIGDRLSERNITWAWYSGAWQDVLEHGNHYPAPDFQYHHQPYNYYLNYAPGTPARAAHLLDGGLAGTRFIDAIDHGTLPQVAFYKPQGNLNEHSGYADIRSGDQHIADLIAHLEKSPQWPHMLVIVTYDENGGLWDHVAPPRGDRWGPGSRIPAIIVSPYARRGYVDHTVQDTTSILKFLTERFHLRPLDGVVVRDRAIQAATGQPLGDLTNALNLTSAGK</sequence>
<reference evidence="3 4" key="1">
    <citation type="submission" date="2018-09" db="EMBL/GenBank/DDBJ databases">
        <title>Genome sequence and characterization of the bcs clusters for the production of nanocellulose from the low pH resistant strain Komagataeibacter medellinensis ID13488.</title>
        <authorList>
            <person name="Hernandez-Arriaga A.M."/>
            <person name="Del Cerro C."/>
            <person name="Urbina L."/>
            <person name="Eceiza A."/>
            <person name="Retegi A."/>
            <person name="Prieto M.A."/>
        </authorList>
    </citation>
    <scope>NUCLEOTIDE SEQUENCE [LARGE SCALE GENOMIC DNA]</scope>
    <source>
        <strain evidence="3 4">ID13488</strain>
    </source>
</reference>
<feature type="region of interest" description="Disordered" evidence="2">
    <location>
        <begin position="297"/>
        <end position="328"/>
    </location>
</feature>
<dbReference type="InterPro" id="IPR007312">
    <property type="entry name" value="Phosphoesterase"/>
</dbReference>
<accession>A0ABQ6VRR7</accession>
<evidence type="ECO:0000256" key="1">
    <source>
        <dbReference type="ARBA" id="ARBA00022801"/>
    </source>
</evidence>
<dbReference type="Proteomes" id="UP000427842">
    <property type="component" value="Unassembled WGS sequence"/>
</dbReference>
<dbReference type="Gene3D" id="3.40.720.10">
    <property type="entry name" value="Alkaline Phosphatase, subunit A"/>
    <property type="match status" value="2"/>
</dbReference>
<organism evidence="3 4">
    <name type="scientific">Komagataeibacter medellinensis</name>
    <dbReference type="NCBI Taxonomy" id="1177712"/>
    <lineage>
        <taxon>Bacteria</taxon>
        <taxon>Pseudomonadati</taxon>
        <taxon>Pseudomonadota</taxon>
        <taxon>Alphaproteobacteria</taxon>
        <taxon>Acetobacterales</taxon>
        <taxon>Acetobacteraceae</taxon>
        <taxon>Komagataeibacter</taxon>
    </lineage>
</organism>
<gene>
    <name evidence="3" type="primary">acpA</name>
    <name evidence="3" type="ORF">D3W54_15375</name>
</gene>
<dbReference type="Pfam" id="PF04185">
    <property type="entry name" value="Phosphoesterase"/>
    <property type="match status" value="1"/>
</dbReference>
<dbReference type="InterPro" id="IPR017768">
    <property type="entry name" value="AcpA"/>
</dbReference>
<dbReference type="InterPro" id="IPR017850">
    <property type="entry name" value="Alkaline_phosphatase_core_sf"/>
</dbReference>
<dbReference type="SUPFAM" id="SSF53649">
    <property type="entry name" value="Alkaline phosphatase-like"/>
    <property type="match status" value="1"/>
</dbReference>
<dbReference type="NCBIfam" id="TIGR03397">
    <property type="entry name" value="acid_phos_Burk"/>
    <property type="match status" value="1"/>
</dbReference>
<name>A0ABQ6VRR7_9PROT</name>
<dbReference type="PANTHER" id="PTHR31956">
    <property type="entry name" value="NON-SPECIFIC PHOSPHOLIPASE C4-RELATED"/>
    <property type="match status" value="1"/>
</dbReference>
<feature type="compositionally biased region" description="Low complexity" evidence="2">
    <location>
        <begin position="314"/>
        <end position="324"/>
    </location>
</feature>
<comment type="caution">
    <text evidence="3">The sequence shown here is derived from an EMBL/GenBank/DDBJ whole genome shotgun (WGS) entry which is preliminary data.</text>
</comment>